<evidence type="ECO:0000313" key="1">
    <source>
        <dbReference type="EMBL" id="QWM90059.1"/>
    </source>
</evidence>
<evidence type="ECO:0000313" key="2">
    <source>
        <dbReference type="Proteomes" id="UP000827799"/>
    </source>
</evidence>
<dbReference type="KEGG" id="vg:75691981"/>
<keyword evidence="2" id="KW-1185">Reference proteome</keyword>
<accession>A0AAE7RXS4</accession>
<reference evidence="1 2" key="1">
    <citation type="submission" date="2021-04" db="EMBL/GenBank/DDBJ databases">
        <authorList>
            <person name="Shkoporov A.N."/>
            <person name="Stockdale S.R."/>
            <person name="Guerin E."/>
            <person name="Ross R.P."/>
            <person name="Hill C."/>
        </authorList>
    </citation>
    <scope>NUCLEOTIDE SEQUENCE [LARGE SCALE GENOMIC DNA]</scope>
    <source>
        <strain evidence="2">cr18_1</strain>
    </source>
</reference>
<gene>
    <name evidence="1" type="primary">gp_22723</name>
</gene>
<dbReference type="EMBL" id="MZ130485">
    <property type="protein sequence ID" value="QWM90059.1"/>
    <property type="molecule type" value="Genomic_DNA"/>
</dbReference>
<proteinExistence type="predicted"/>
<name>A0AAE7RXS4_9CAUD</name>
<dbReference type="RefSeq" id="YP_010359631.1">
    <property type="nucleotide sequence ID" value="NC_062775.1"/>
</dbReference>
<dbReference type="GeneID" id="75691981"/>
<protein>
    <submittedName>
        <fullName evidence="1">Uncharacterized protein</fullName>
    </submittedName>
</protein>
<dbReference type="Proteomes" id="UP000827799">
    <property type="component" value="Segment"/>
</dbReference>
<sequence length="152" mass="17338">METRTVKVSIEQARCWFNGNNKALKELALTVYSEQELALSYESIKLQLGDNNLTTTCVTVPYEEHDKFDVNAKLCLMAKYFNGDWKRTPYNKGYFIGQSKQGFTTSRDMGNSLGICVHETVVYAGIVYFKDEESAIKAFKMLTELDKEILFG</sequence>
<organism evidence="1 2">
    <name type="scientific">uncultured phage cr18_1</name>
    <dbReference type="NCBI Taxonomy" id="2986407"/>
    <lineage>
        <taxon>Viruses</taxon>
        <taxon>Duplodnaviria</taxon>
        <taxon>Heunggongvirae</taxon>
        <taxon>Uroviricota</taxon>
        <taxon>Caudoviricetes</taxon>
        <taxon>Crassvirales</taxon>
        <taxon>Steigviridae</taxon>
        <taxon>Asinivirinae</taxon>
        <taxon>Lebriduvirus</taxon>
        <taxon>Lebriduvirus gastrointestinalis</taxon>
    </lineage>
</organism>